<dbReference type="InterPro" id="IPR050388">
    <property type="entry name" value="ABC_Ni/Peptide_Import"/>
</dbReference>
<evidence type="ECO:0000313" key="7">
    <source>
        <dbReference type="Proteomes" id="UP001596403"/>
    </source>
</evidence>
<dbReference type="EMBL" id="JBHSWA010000001">
    <property type="protein sequence ID" value="MFC6641096.1"/>
    <property type="molecule type" value="Genomic_DNA"/>
</dbReference>
<reference evidence="7" key="1">
    <citation type="journal article" date="2019" name="Int. J. Syst. Evol. Microbiol.">
        <title>The Global Catalogue of Microorganisms (GCM) 10K type strain sequencing project: providing services to taxonomists for standard genome sequencing and annotation.</title>
        <authorList>
            <consortium name="The Broad Institute Genomics Platform"/>
            <consortium name="The Broad Institute Genome Sequencing Center for Infectious Disease"/>
            <person name="Wu L."/>
            <person name="Ma J."/>
        </authorList>
    </citation>
    <scope>NUCLEOTIDE SEQUENCE [LARGE SCALE GENOMIC DNA]</scope>
    <source>
        <strain evidence="7">NBRC 111368</strain>
    </source>
</reference>
<evidence type="ECO:0008006" key="8">
    <source>
        <dbReference type="Google" id="ProtNLM"/>
    </source>
</evidence>
<name>A0ABW1YXP0_9RHOB</name>
<comment type="subcellular location">
    <subcellularLocation>
        <location evidence="1">Membrane</location>
    </subcellularLocation>
</comment>
<dbReference type="InterPro" id="IPR027417">
    <property type="entry name" value="P-loop_NTPase"/>
</dbReference>
<dbReference type="Gene3D" id="3.40.50.300">
    <property type="entry name" value="P-loop containing nucleotide triphosphate hydrolases"/>
    <property type="match status" value="1"/>
</dbReference>
<dbReference type="Proteomes" id="UP001596403">
    <property type="component" value="Unassembled WGS sequence"/>
</dbReference>
<evidence type="ECO:0000256" key="1">
    <source>
        <dbReference type="ARBA" id="ARBA00004370"/>
    </source>
</evidence>
<dbReference type="SUPFAM" id="SSF52540">
    <property type="entry name" value="P-loop containing nucleoside triphosphate hydrolases"/>
    <property type="match status" value="1"/>
</dbReference>
<protein>
    <recommendedName>
        <fullName evidence="8">ABC transporter domain-containing protein</fullName>
    </recommendedName>
</protein>
<evidence type="ECO:0000256" key="3">
    <source>
        <dbReference type="ARBA" id="ARBA00022448"/>
    </source>
</evidence>
<organism evidence="6 7">
    <name type="scientific">Sulfitobacter profundi</name>
    <dbReference type="NCBI Taxonomy" id="2679961"/>
    <lineage>
        <taxon>Bacteria</taxon>
        <taxon>Pseudomonadati</taxon>
        <taxon>Pseudomonadota</taxon>
        <taxon>Alphaproteobacteria</taxon>
        <taxon>Rhodobacterales</taxon>
        <taxon>Roseobacteraceae</taxon>
        <taxon>Sulfitobacter</taxon>
    </lineage>
</organism>
<keyword evidence="4" id="KW-1003">Cell membrane</keyword>
<proteinExistence type="inferred from homology"/>
<evidence type="ECO:0000313" key="6">
    <source>
        <dbReference type="EMBL" id="MFC6641096.1"/>
    </source>
</evidence>
<dbReference type="RefSeq" id="WP_386280798.1">
    <property type="nucleotide sequence ID" value="NZ_JBHSWA010000001.1"/>
</dbReference>
<sequence length="88" mass="9277">MGNLMKHSGKIGEHMTNSTKPILSIRNLTVALPVQVERANAVENLTFDVRPKEILCVVGESGSGKSITSLATMGLLASSLKVTGGDRV</sequence>
<accession>A0ABW1YXP0</accession>
<comment type="similarity">
    <text evidence="2">Belongs to the ABC transporter superfamily.</text>
</comment>
<comment type="caution">
    <text evidence="6">The sequence shown here is derived from an EMBL/GenBank/DDBJ whole genome shotgun (WGS) entry which is preliminary data.</text>
</comment>
<keyword evidence="7" id="KW-1185">Reference proteome</keyword>
<evidence type="ECO:0000256" key="2">
    <source>
        <dbReference type="ARBA" id="ARBA00005417"/>
    </source>
</evidence>
<keyword evidence="5" id="KW-0472">Membrane</keyword>
<gene>
    <name evidence="6" type="ORF">ACFQAU_04390</name>
</gene>
<dbReference type="PANTHER" id="PTHR43297">
    <property type="entry name" value="OLIGOPEPTIDE TRANSPORT ATP-BINDING PROTEIN APPD"/>
    <property type="match status" value="1"/>
</dbReference>
<keyword evidence="3" id="KW-0813">Transport</keyword>
<evidence type="ECO:0000256" key="4">
    <source>
        <dbReference type="ARBA" id="ARBA00022475"/>
    </source>
</evidence>
<dbReference type="PANTHER" id="PTHR43297:SF2">
    <property type="entry name" value="DIPEPTIDE TRANSPORT ATP-BINDING PROTEIN DPPD"/>
    <property type="match status" value="1"/>
</dbReference>
<evidence type="ECO:0000256" key="5">
    <source>
        <dbReference type="ARBA" id="ARBA00023136"/>
    </source>
</evidence>